<evidence type="ECO:0000256" key="1">
    <source>
        <dbReference type="SAM" id="MobiDB-lite"/>
    </source>
</evidence>
<sequence>MGFRPSLRVSSLRQLSQFNGTQVPPRARRPLTRKDAAALNQWRFSKLKEYKERDIEAENEAFDRYMQNVSLLEEVFLANNESLIDEMNTEENSTILLGIKAKLRSNPRRADNFKKRIQGIVEQGLRKLRKWDLNAEEETTDASDLDGLKEVQRQKKPKCLRDEQASAVDELVDKLNKSRNEEELQFCLEMKSQMFNRHGKKIHTEKDVVVTSKEKTPDSGPTPRNELKYRPPGLWTRVEIDQEKIHTIDMHFSSLDQIEDL</sequence>
<dbReference type="OrthoDB" id="1915989at2759"/>
<comment type="caution">
    <text evidence="2">The sequence shown here is derived from an EMBL/GenBank/DDBJ whole genome shotgun (WGS) entry which is preliminary data.</text>
</comment>
<organism evidence="2 3">
    <name type="scientific">Thalictrum thalictroides</name>
    <name type="common">Rue-anemone</name>
    <name type="synonym">Anemone thalictroides</name>
    <dbReference type="NCBI Taxonomy" id="46969"/>
    <lineage>
        <taxon>Eukaryota</taxon>
        <taxon>Viridiplantae</taxon>
        <taxon>Streptophyta</taxon>
        <taxon>Embryophyta</taxon>
        <taxon>Tracheophyta</taxon>
        <taxon>Spermatophyta</taxon>
        <taxon>Magnoliopsida</taxon>
        <taxon>Ranunculales</taxon>
        <taxon>Ranunculaceae</taxon>
        <taxon>Thalictroideae</taxon>
        <taxon>Thalictrum</taxon>
    </lineage>
</organism>
<keyword evidence="3" id="KW-1185">Reference proteome</keyword>
<dbReference type="PANTHER" id="PTHR35696:SF1">
    <property type="entry name" value="ELECTRON CARRIER_IRON ION-BINDING PROTEIN"/>
    <property type="match status" value="1"/>
</dbReference>
<reference evidence="2 3" key="1">
    <citation type="submission" date="2020-06" db="EMBL/GenBank/DDBJ databases">
        <title>Transcriptomic and genomic resources for Thalictrum thalictroides and T. hernandezii: Facilitating candidate gene discovery in an emerging model plant lineage.</title>
        <authorList>
            <person name="Arias T."/>
            <person name="Riano-Pachon D.M."/>
            <person name="Di Stilio V.S."/>
        </authorList>
    </citation>
    <scope>NUCLEOTIDE SEQUENCE [LARGE SCALE GENOMIC DNA]</scope>
    <source>
        <strain evidence="3">cv. WT478/WT964</strain>
        <tissue evidence="2">Leaves</tissue>
    </source>
</reference>
<feature type="region of interest" description="Disordered" evidence="1">
    <location>
        <begin position="211"/>
        <end position="230"/>
    </location>
</feature>
<evidence type="ECO:0000313" key="3">
    <source>
        <dbReference type="Proteomes" id="UP000554482"/>
    </source>
</evidence>
<evidence type="ECO:0000313" key="2">
    <source>
        <dbReference type="EMBL" id="KAF5194036.1"/>
    </source>
</evidence>
<dbReference type="Proteomes" id="UP000554482">
    <property type="component" value="Unassembled WGS sequence"/>
</dbReference>
<protein>
    <submittedName>
        <fullName evidence="2">Uncharacterized protein</fullName>
    </submittedName>
</protein>
<dbReference type="AlphaFoldDB" id="A0A7J6W9B3"/>
<gene>
    <name evidence="2" type="ORF">FRX31_016377</name>
</gene>
<dbReference type="PANTHER" id="PTHR35696">
    <property type="entry name" value="ELECTRON CARRIER/IRON ION-BINDING PROTEIN"/>
    <property type="match status" value="1"/>
</dbReference>
<accession>A0A7J6W9B3</accession>
<dbReference type="EMBL" id="JABWDY010019277">
    <property type="protein sequence ID" value="KAF5194036.1"/>
    <property type="molecule type" value="Genomic_DNA"/>
</dbReference>
<name>A0A7J6W9B3_THATH</name>
<proteinExistence type="predicted"/>